<feature type="domain" description="Aminotransferase class V" evidence="2">
    <location>
        <begin position="66"/>
        <end position="379"/>
    </location>
</feature>
<dbReference type="InterPro" id="IPR015421">
    <property type="entry name" value="PyrdxlP-dep_Trfase_major"/>
</dbReference>
<dbReference type="Proteomes" id="UP001143330">
    <property type="component" value="Unassembled WGS sequence"/>
</dbReference>
<dbReference type="PANTHER" id="PTHR43586:SF15">
    <property type="entry name" value="BLR3095 PROTEIN"/>
    <property type="match status" value="1"/>
</dbReference>
<keyword evidence="4" id="KW-1185">Reference proteome</keyword>
<keyword evidence="3" id="KW-0808">Transferase</keyword>
<reference evidence="3" key="2">
    <citation type="submission" date="2023-01" db="EMBL/GenBank/DDBJ databases">
        <authorList>
            <person name="Sun Q."/>
            <person name="Evtushenko L."/>
        </authorList>
    </citation>
    <scope>NUCLEOTIDE SEQUENCE</scope>
    <source>
        <strain evidence="3">VKM B-2789</strain>
    </source>
</reference>
<dbReference type="Gene3D" id="3.90.1150.10">
    <property type="entry name" value="Aspartate Aminotransferase, domain 1"/>
    <property type="match status" value="1"/>
</dbReference>
<dbReference type="EMBL" id="BSFM01000017">
    <property type="protein sequence ID" value="GLK86109.1"/>
    <property type="molecule type" value="Genomic_DNA"/>
</dbReference>
<gene>
    <name evidence="3" type="ORF">GCM10017653_41790</name>
</gene>
<evidence type="ECO:0000256" key="1">
    <source>
        <dbReference type="ARBA" id="ARBA00022898"/>
    </source>
</evidence>
<proteinExistence type="predicted"/>
<keyword evidence="3" id="KW-0032">Aminotransferase</keyword>
<organism evidence="3 4">
    <name type="scientific">Ancylobacter defluvii</name>
    <dbReference type="NCBI Taxonomy" id="1282440"/>
    <lineage>
        <taxon>Bacteria</taxon>
        <taxon>Pseudomonadati</taxon>
        <taxon>Pseudomonadota</taxon>
        <taxon>Alphaproteobacteria</taxon>
        <taxon>Hyphomicrobiales</taxon>
        <taxon>Xanthobacteraceae</taxon>
        <taxon>Ancylobacter</taxon>
    </lineage>
</organism>
<evidence type="ECO:0000313" key="3">
    <source>
        <dbReference type="EMBL" id="GLK86109.1"/>
    </source>
</evidence>
<dbReference type="SUPFAM" id="SSF53383">
    <property type="entry name" value="PLP-dependent transferases"/>
    <property type="match status" value="1"/>
</dbReference>
<evidence type="ECO:0000259" key="2">
    <source>
        <dbReference type="Pfam" id="PF00266"/>
    </source>
</evidence>
<dbReference type="InterPro" id="IPR015422">
    <property type="entry name" value="PyrdxlP-dep_Trfase_small"/>
</dbReference>
<keyword evidence="1" id="KW-0663">Pyridoxal phosphate</keyword>
<sequence length="389" mass="40800">MAMSVFPTEVGALPTAATALLAHTEFVGLPEGVCHLYAGGEAPVLRVALDALADYAADKSAGGPGRRRMEERVEATRVALGRRLGLPYAEKRLGFTASVSHAMDLAARALMRAPGEIIVLEDEFPSLPLAFAGYPTEGGVLRWIRSGEGSEERLIAAIGRRTRAVCVSHVSFLTGRRLDLAPLAAACRAVGAALLVDVSHSAGVIEFPAHCCDIIVSCTHKFLLGLHGAGFLYWNEERLGPCPIAAPGWNSVACYRIAEGRLDWAPRDGVAAIEAGNPNFGSLYALKAVLDRLDDTPLAAIQSHALALAGQLKATLHARGIALWTPMQSGQAGSSVAIPCAEAGTVAARLADEGLLVAASDGRLRLSFHVHNARDDVDRAAAALASVMP</sequence>
<protein>
    <submittedName>
        <fullName evidence="3">Aminotransferase</fullName>
    </submittedName>
</protein>
<reference evidence="3" key="1">
    <citation type="journal article" date="2014" name="Int. J. Syst. Evol. Microbiol.">
        <title>Complete genome sequence of Corynebacterium casei LMG S-19264T (=DSM 44701T), isolated from a smear-ripened cheese.</title>
        <authorList>
            <consortium name="US DOE Joint Genome Institute (JGI-PGF)"/>
            <person name="Walter F."/>
            <person name="Albersmeier A."/>
            <person name="Kalinowski J."/>
            <person name="Ruckert C."/>
        </authorList>
    </citation>
    <scope>NUCLEOTIDE SEQUENCE</scope>
    <source>
        <strain evidence="3">VKM B-2789</strain>
    </source>
</reference>
<accession>A0A9W6NC20</accession>
<dbReference type="Gene3D" id="3.40.640.10">
    <property type="entry name" value="Type I PLP-dependent aspartate aminotransferase-like (Major domain)"/>
    <property type="match status" value="1"/>
</dbReference>
<dbReference type="InterPro" id="IPR000192">
    <property type="entry name" value="Aminotrans_V_dom"/>
</dbReference>
<evidence type="ECO:0000313" key="4">
    <source>
        <dbReference type="Proteomes" id="UP001143330"/>
    </source>
</evidence>
<dbReference type="GO" id="GO:0008483">
    <property type="term" value="F:transaminase activity"/>
    <property type="evidence" value="ECO:0007669"/>
    <property type="project" value="UniProtKB-KW"/>
</dbReference>
<name>A0A9W6NC20_9HYPH</name>
<dbReference type="PANTHER" id="PTHR43586">
    <property type="entry name" value="CYSTEINE DESULFURASE"/>
    <property type="match status" value="1"/>
</dbReference>
<dbReference type="Pfam" id="PF00266">
    <property type="entry name" value="Aminotran_5"/>
    <property type="match status" value="1"/>
</dbReference>
<comment type="caution">
    <text evidence="3">The sequence shown here is derived from an EMBL/GenBank/DDBJ whole genome shotgun (WGS) entry which is preliminary data.</text>
</comment>
<dbReference type="InterPro" id="IPR015424">
    <property type="entry name" value="PyrdxlP-dep_Trfase"/>
</dbReference>
<dbReference type="AlphaFoldDB" id="A0A9W6NC20"/>